<gene>
    <name evidence="2" type="ORF">FYJ72_08250</name>
</gene>
<comment type="caution">
    <text evidence="2">The sequence shown here is derived from an EMBL/GenBank/DDBJ whole genome shotgun (WGS) entry which is preliminary data.</text>
</comment>
<accession>A0A6I2TYD8</accession>
<sequence>MEQADKFSYATTSGICTIFASCVGGHMYHDSHKSGINSEDKYICGYDSDTFIMFSSAITGLMLMLIVYVAMTAFECYKESKVSNASFGRVFIGNLFSKESMISLVLMFVFGLGLAFLGMLFIGLAIFFLPLLKGKFK</sequence>
<keyword evidence="1" id="KW-0812">Transmembrane</keyword>
<evidence type="ECO:0000256" key="1">
    <source>
        <dbReference type="SAM" id="Phobius"/>
    </source>
</evidence>
<protein>
    <submittedName>
        <fullName evidence="2">Uncharacterized protein</fullName>
    </submittedName>
</protein>
<keyword evidence="1" id="KW-1133">Transmembrane helix</keyword>
<organism evidence="2 3">
    <name type="scientific">Segatella copri</name>
    <dbReference type="NCBI Taxonomy" id="165179"/>
    <lineage>
        <taxon>Bacteria</taxon>
        <taxon>Pseudomonadati</taxon>
        <taxon>Bacteroidota</taxon>
        <taxon>Bacteroidia</taxon>
        <taxon>Bacteroidales</taxon>
        <taxon>Prevotellaceae</taxon>
        <taxon>Segatella</taxon>
    </lineage>
</organism>
<evidence type="ECO:0000313" key="2">
    <source>
        <dbReference type="EMBL" id="MST77672.1"/>
    </source>
</evidence>
<dbReference type="PROSITE" id="PS51257">
    <property type="entry name" value="PROKAR_LIPOPROTEIN"/>
    <property type="match status" value="1"/>
</dbReference>
<name>A0A6I2TYD8_9BACT</name>
<proteinExistence type="predicted"/>
<dbReference type="AlphaFoldDB" id="A0A6I2TYD8"/>
<keyword evidence="1" id="KW-0472">Membrane</keyword>
<evidence type="ECO:0000313" key="3">
    <source>
        <dbReference type="Proteomes" id="UP000450161"/>
    </source>
</evidence>
<dbReference type="Proteomes" id="UP000450161">
    <property type="component" value="Unassembled WGS sequence"/>
</dbReference>
<dbReference type="EMBL" id="VUNF01000014">
    <property type="protein sequence ID" value="MST77672.1"/>
    <property type="molecule type" value="Genomic_DNA"/>
</dbReference>
<dbReference type="RefSeq" id="WP_154481084.1">
    <property type="nucleotide sequence ID" value="NZ_VUNF01000014.1"/>
</dbReference>
<feature type="transmembrane region" description="Helical" evidence="1">
    <location>
        <begin position="51"/>
        <end position="71"/>
    </location>
</feature>
<feature type="transmembrane region" description="Helical" evidence="1">
    <location>
        <begin position="104"/>
        <end position="132"/>
    </location>
</feature>
<reference evidence="2 3" key="1">
    <citation type="submission" date="2019-08" db="EMBL/GenBank/DDBJ databases">
        <title>In-depth cultivation of the pig gut microbiome towards novel bacterial diversity and tailored functional studies.</title>
        <authorList>
            <person name="Wylensek D."/>
            <person name="Hitch T.C.A."/>
            <person name="Clavel T."/>
        </authorList>
    </citation>
    <scope>NUCLEOTIDE SEQUENCE [LARGE SCALE GENOMIC DNA]</scope>
    <source>
        <strain evidence="2 3">LKV-178-WT-2C</strain>
    </source>
</reference>